<organism evidence="1 2">
    <name type="scientific">Paramecium primaurelia</name>
    <dbReference type="NCBI Taxonomy" id="5886"/>
    <lineage>
        <taxon>Eukaryota</taxon>
        <taxon>Sar</taxon>
        <taxon>Alveolata</taxon>
        <taxon>Ciliophora</taxon>
        <taxon>Intramacronucleata</taxon>
        <taxon>Oligohymenophorea</taxon>
        <taxon>Peniculida</taxon>
        <taxon>Parameciidae</taxon>
        <taxon>Paramecium</taxon>
    </lineage>
</organism>
<dbReference type="AlphaFoldDB" id="A0A8S1QEU1"/>
<dbReference type="OMA" id="KCSPDEM"/>
<comment type="caution">
    <text evidence="1">The sequence shown here is derived from an EMBL/GenBank/DDBJ whole genome shotgun (WGS) entry which is preliminary data.</text>
</comment>
<dbReference type="Proteomes" id="UP000688137">
    <property type="component" value="Unassembled WGS sequence"/>
</dbReference>
<sequence>MINTQVQLKREQFVIQIRKQAREEIFSKKRLTVLNGNIDVDLKCSPDEMILQIYNSFMLKDFKTLKDLLFRYNEQFLIIILRKQQGDDVFMNQYVNHFGLNQETLQLFMQILCMSDVSQESNIDEIRMHNINQVLIILVNITYLTAPQIINNLLNHDILDILLNDILGRMNTKQKLEKNFEVWQSIIDSLCQLFINMLLDLQDQRGVQMKMEIMKSPFFKIWQYIYKEYPPQHLWNSMLYLQQILFMNPKIQDIEIVSSNMQRILKQCSYVIIEFSDQDQLYERALILIYQCTQYQLETTIVLTKQLWVKMILINKFPLLMYDLFIKFTSVNYNQDTPASELNTEKHLIDINVLNNMLFWLSKSQDEDLIIKIYQCLNNILTFEYPHLASVVIYHFLPICQQYLEVQSYCKAEFADEYLILIKNLIKFQKLNEINLNQIMKEYNVMKQIKKILLQCCFESCNLLDLFDAFDLLSIEFKYEVLKRIVNYQIIEILNNLHSKKYINENCIDILLEQIAKWEQETHELNYS</sequence>
<accession>A0A8S1QEU1</accession>
<evidence type="ECO:0000313" key="1">
    <source>
        <dbReference type="EMBL" id="CAD8113764.1"/>
    </source>
</evidence>
<name>A0A8S1QEU1_PARPR</name>
<dbReference type="EMBL" id="CAJJDM010000161">
    <property type="protein sequence ID" value="CAD8113764.1"/>
    <property type="molecule type" value="Genomic_DNA"/>
</dbReference>
<protein>
    <submittedName>
        <fullName evidence="1">Uncharacterized protein</fullName>
    </submittedName>
</protein>
<proteinExistence type="predicted"/>
<gene>
    <name evidence="1" type="ORF">PPRIM_AZ9-3.1.T1560095</name>
</gene>
<keyword evidence="2" id="KW-1185">Reference proteome</keyword>
<evidence type="ECO:0000313" key="2">
    <source>
        <dbReference type="Proteomes" id="UP000688137"/>
    </source>
</evidence>
<reference evidence="1" key="1">
    <citation type="submission" date="2021-01" db="EMBL/GenBank/DDBJ databases">
        <authorList>
            <consortium name="Genoscope - CEA"/>
            <person name="William W."/>
        </authorList>
    </citation>
    <scope>NUCLEOTIDE SEQUENCE</scope>
</reference>